<dbReference type="PANTHER" id="PTHR11895:SF67">
    <property type="entry name" value="AMIDASE DOMAIN-CONTAINING PROTEIN"/>
    <property type="match status" value="1"/>
</dbReference>
<reference evidence="4 5" key="1">
    <citation type="submission" date="2024-02" db="EMBL/GenBank/DDBJ databases">
        <authorList>
            <person name="Chen Y."/>
            <person name="Shah S."/>
            <person name="Dougan E. K."/>
            <person name="Thang M."/>
            <person name="Chan C."/>
        </authorList>
    </citation>
    <scope>NUCLEOTIDE SEQUENCE [LARGE SCALE GENOMIC DNA]</scope>
</reference>
<protein>
    <submittedName>
        <fullName evidence="4">Fatty acid amide hydrolase (AtFAAH) (N-acylethanolamine amidohydrolase)</fullName>
    </submittedName>
</protein>
<evidence type="ECO:0000256" key="2">
    <source>
        <dbReference type="SAM" id="SignalP"/>
    </source>
</evidence>
<proteinExistence type="inferred from homology"/>
<dbReference type="EMBL" id="CAXAMM010042272">
    <property type="protein sequence ID" value="CAK9103901.1"/>
    <property type="molecule type" value="Genomic_DNA"/>
</dbReference>
<evidence type="ECO:0000313" key="5">
    <source>
        <dbReference type="Proteomes" id="UP001642464"/>
    </source>
</evidence>
<evidence type="ECO:0000313" key="4">
    <source>
        <dbReference type="EMBL" id="CAK9103901.1"/>
    </source>
</evidence>
<dbReference type="InterPro" id="IPR023631">
    <property type="entry name" value="Amidase_dom"/>
</dbReference>
<organism evidence="4 5">
    <name type="scientific">Durusdinium trenchii</name>
    <dbReference type="NCBI Taxonomy" id="1381693"/>
    <lineage>
        <taxon>Eukaryota</taxon>
        <taxon>Sar</taxon>
        <taxon>Alveolata</taxon>
        <taxon>Dinophyceae</taxon>
        <taxon>Suessiales</taxon>
        <taxon>Symbiodiniaceae</taxon>
        <taxon>Durusdinium</taxon>
    </lineage>
</organism>
<dbReference type="InterPro" id="IPR000120">
    <property type="entry name" value="Amidase"/>
</dbReference>
<feature type="signal peptide" evidence="2">
    <location>
        <begin position="1"/>
        <end position="22"/>
    </location>
</feature>
<dbReference type="GO" id="GO:0016787">
    <property type="term" value="F:hydrolase activity"/>
    <property type="evidence" value="ECO:0007669"/>
    <property type="project" value="UniProtKB-KW"/>
</dbReference>
<dbReference type="Gene3D" id="3.90.1300.10">
    <property type="entry name" value="Amidase signature (AS) domain"/>
    <property type="match status" value="1"/>
</dbReference>
<comment type="similarity">
    <text evidence="1">Belongs to the amidase family.</text>
</comment>
<evidence type="ECO:0000259" key="3">
    <source>
        <dbReference type="Pfam" id="PF01425"/>
    </source>
</evidence>
<dbReference type="Pfam" id="PF01425">
    <property type="entry name" value="Amidase"/>
    <property type="match status" value="1"/>
</dbReference>
<keyword evidence="2" id="KW-0732">Signal</keyword>
<gene>
    <name evidence="4" type="ORF">SCF082_LOCUS48513</name>
</gene>
<dbReference type="Proteomes" id="UP001642464">
    <property type="component" value="Unassembled WGS sequence"/>
</dbReference>
<name>A0ABP0RXD6_9DINO</name>
<evidence type="ECO:0000256" key="1">
    <source>
        <dbReference type="ARBA" id="ARBA00009199"/>
    </source>
</evidence>
<comment type="caution">
    <text evidence="4">The sequence shown here is derived from an EMBL/GenBank/DDBJ whole genome shotgun (WGS) entry which is preliminary data.</text>
</comment>
<keyword evidence="5" id="KW-1185">Reference proteome</keyword>
<dbReference type="PANTHER" id="PTHR11895">
    <property type="entry name" value="TRANSAMIDASE"/>
    <property type="match status" value="1"/>
</dbReference>
<dbReference type="PROSITE" id="PS00571">
    <property type="entry name" value="AMIDASES"/>
    <property type="match status" value="1"/>
</dbReference>
<dbReference type="SUPFAM" id="SSF75304">
    <property type="entry name" value="Amidase signature (AS) enzymes"/>
    <property type="match status" value="1"/>
</dbReference>
<keyword evidence="4" id="KW-0378">Hydrolase</keyword>
<dbReference type="InterPro" id="IPR036928">
    <property type="entry name" value="AS_sf"/>
</dbReference>
<feature type="chain" id="PRO_5046264151" evidence="2">
    <location>
        <begin position="23"/>
        <end position="609"/>
    </location>
</feature>
<dbReference type="InterPro" id="IPR020556">
    <property type="entry name" value="Amidase_CS"/>
</dbReference>
<feature type="domain" description="Amidase" evidence="3">
    <location>
        <begin position="156"/>
        <end position="585"/>
    </location>
</feature>
<sequence length="609" mass="65673">MRLSTAVKVGAVSAVFGGILLALDEHEIDPVDPTDTSYDLVDAKAPAVDGTLLKIFSWLTTKTPFGVVILKVLLNDNGFHHVRSLAAQLPDVAPMYYPMRRLPSTEYAKHEDAAKSIPSILANGLGQHEFKGEKYFGIDDYHELYKSGGSTPSQAMKKVLAAIEQAEKELRMFSSLLPDDVMEQAAAADARWKAGKPRSVLDGVPVAVKDMIEVLGHPIFDGGSESVQSKRDDSIVRRLRDLGAIIIGVTVMTEGGVTPLGYNAHFDGPKNPYNKEYYTGGSSSGSGVVVAAGLIPVAVGFDGGGSVRVPSSMSGIFGLAVTFARIPFEFEGLSSTMIKSGPMAASAKDAAIAYAALASNFPKDHFYADLYDGGNSGPPPPRLDGFDKIEDLSDVRIGVFWEHFNDADPEIVAACKAALEFAKSRGATLVDIRIPHLRAMNLAHAQVILSEFALMWDKRYHSGTKIEANTRITVALGKTFTANDVVSAQRIRAWAFDIMKNKIFAENNLDMIASPTSAVPVPKVPPGASGVGENNNELVFQVMKFIPLANLCGLPSMNVPAGYDKDGMPIGFQLLGDHWQEHRLLRVAHALEVGHLVRKKPLAYFAPEL</sequence>
<accession>A0ABP0RXD6</accession>